<evidence type="ECO:0000313" key="2">
    <source>
        <dbReference type="EMBL" id="ROI07843.1"/>
    </source>
</evidence>
<sequence length="154" mass="17528">MKTKFTILILFCLFANFFHGQTTVLQSGTTLAALEDYYKKAGYTILDKGDGYLELKQGQKDSFFLDSSSYFLVFSTNPLLKENISQSKIDALLGRINDGPVVKAIHVPEKRKLLVEYYFPVSKGYTLETLLEVSSFFQSFAFGVYDKDQEKILE</sequence>
<evidence type="ECO:0000313" key="3">
    <source>
        <dbReference type="Proteomes" id="UP000270224"/>
    </source>
</evidence>
<dbReference type="Proteomes" id="UP000270224">
    <property type="component" value="Unassembled WGS sequence"/>
</dbReference>
<protein>
    <recommendedName>
        <fullName evidence="4">YbjN domain-containing protein</fullName>
    </recommendedName>
</protein>
<feature type="signal peptide" evidence="1">
    <location>
        <begin position="1"/>
        <end position="20"/>
    </location>
</feature>
<evidence type="ECO:0000256" key="1">
    <source>
        <dbReference type="SAM" id="SignalP"/>
    </source>
</evidence>
<name>A0A3N0WS99_9FLAO</name>
<dbReference type="AlphaFoldDB" id="A0A3N0WS99"/>
<dbReference type="RefSeq" id="WP_123266158.1">
    <property type="nucleotide sequence ID" value="NZ_RJUG01000004.1"/>
</dbReference>
<keyword evidence="1" id="KW-0732">Signal</keyword>
<gene>
    <name evidence="2" type="ORF">EGI11_09195</name>
</gene>
<organism evidence="2 3">
    <name type="scientific">Kaistella daneshvariae</name>
    <dbReference type="NCBI Taxonomy" id="2487074"/>
    <lineage>
        <taxon>Bacteria</taxon>
        <taxon>Pseudomonadati</taxon>
        <taxon>Bacteroidota</taxon>
        <taxon>Flavobacteriia</taxon>
        <taxon>Flavobacteriales</taxon>
        <taxon>Weeksellaceae</taxon>
        <taxon>Chryseobacterium group</taxon>
        <taxon>Kaistella</taxon>
    </lineage>
</organism>
<evidence type="ECO:0008006" key="4">
    <source>
        <dbReference type="Google" id="ProtNLM"/>
    </source>
</evidence>
<feature type="chain" id="PRO_5018028629" description="YbjN domain-containing protein" evidence="1">
    <location>
        <begin position="21"/>
        <end position="154"/>
    </location>
</feature>
<comment type="caution">
    <text evidence="2">The sequence shown here is derived from an EMBL/GenBank/DDBJ whole genome shotgun (WGS) entry which is preliminary data.</text>
</comment>
<accession>A0A3N0WS99</accession>
<reference evidence="3" key="2">
    <citation type="submission" date="2018-11" db="EMBL/GenBank/DDBJ databases">
        <title>Proposal to divide the Flavobacteriaceae and reorganize its genera based on Amino Acid Identity values calculated from whole genome sequences.</title>
        <authorList>
            <person name="Nicholson A.C."/>
            <person name="Gulvik C.A."/>
            <person name="Whitney A.M."/>
            <person name="Humrighouse B.W."/>
            <person name="Bell M."/>
            <person name="Holmens B."/>
            <person name="Steigerwalt A."/>
            <person name="Villarma A."/>
            <person name="Sheth M."/>
            <person name="Batra D."/>
            <person name="Pryor J."/>
            <person name="Bernardet J.-F."/>
            <person name="Hugo C."/>
            <person name="Kampfer P."/>
            <person name="Newman J."/>
            <person name="Mcquiston J.R."/>
        </authorList>
    </citation>
    <scope>NUCLEOTIDE SEQUENCE [LARGE SCALE GENOMIC DNA]</scope>
    <source>
        <strain evidence="3">H3056</strain>
    </source>
</reference>
<reference evidence="3" key="1">
    <citation type="submission" date="2018-11" db="EMBL/GenBank/DDBJ databases">
        <title>Proposal to divide the Flavobacteriaceae and reorganize its genera based on Amino Acid Identity values calculated from whole genome sequences.</title>
        <authorList>
            <person name="Nicholson A.C."/>
            <person name="Gulvik C.A."/>
            <person name="Whitney A.M."/>
            <person name="Humrighouse B.W."/>
            <person name="Bell M."/>
            <person name="Holmes B."/>
            <person name="Steigerwalt A."/>
            <person name="Villarma A."/>
            <person name="Sheth M."/>
            <person name="Batra D."/>
            <person name="Pryor J."/>
            <person name="Bernardet J.-F."/>
            <person name="Hugo C."/>
            <person name="Kampfer P."/>
            <person name="Newman J."/>
            <person name="Mcquiston J.R."/>
        </authorList>
    </citation>
    <scope>NUCLEOTIDE SEQUENCE [LARGE SCALE GENOMIC DNA]</scope>
    <source>
        <strain evidence="3">H3056</strain>
    </source>
</reference>
<dbReference type="EMBL" id="RJUG01000004">
    <property type="protein sequence ID" value="ROI07843.1"/>
    <property type="molecule type" value="Genomic_DNA"/>
</dbReference>
<proteinExistence type="predicted"/>